<proteinExistence type="predicted"/>
<protein>
    <submittedName>
        <fullName evidence="1">Phenolic acid decarboxylase subunit D</fullName>
    </submittedName>
</protein>
<dbReference type="EMBL" id="CP003017">
    <property type="protein sequence ID" value="AEN89463.1"/>
    <property type="molecule type" value="Genomic_DNA"/>
</dbReference>
<evidence type="ECO:0000313" key="2">
    <source>
        <dbReference type="Proteomes" id="UP000001283"/>
    </source>
</evidence>
<dbReference type="Pfam" id="PF26358">
    <property type="entry name" value="EcdD_BsdD_detox"/>
    <property type="match status" value="1"/>
</dbReference>
<dbReference type="RefSeq" id="WP_014459818.1">
    <property type="nucleotide sequence ID" value="NC_017138.1"/>
</dbReference>
<sequence length="75" mass="8570">MHTCPRCETKQANVVSKSPVEGAWEIYLCDVCLFTWRSSEPETITNPEKYPRPFKVNPKDVPLATHVPPVPPRSY</sequence>
<dbReference type="KEGG" id="bmh:BMWSH_2581"/>
<name>A0A8D4BNC1_PRIMW</name>
<dbReference type="NCBIfam" id="NF041205">
    <property type="entry name" value="VdcD"/>
    <property type="match status" value="1"/>
</dbReference>
<dbReference type="AlphaFoldDB" id="A0A8D4BNC1"/>
<gene>
    <name evidence="1" type="ORF">BMWSH_2581</name>
</gene>
<dbReference type="InterPro" id="IPR047707">
    <property type="entry name" value="VdcD-like"/>
</dbReference>
<evidence type="ECO:0000313" key="1">
    <source>
        <dbReference type="EMBL" id="AEN89463.1"/>
    </source>
</evidence>
<reference evidence="1 2" key="1">
    <citation type="journal article" date="2011" name="J. Bacteriol.">
        <title>Complete genome sequence of the industrial strain Bacillus megaterium WSH-002.</title>
        <authorList>
            <person name="Liu L."/>
            <person name="Li Y."/>
            <person name="Zhang J."/>
            <person name="Zou W."/>
            <person name="Zhou Z."/>
            <person name="Liu J."/>
            <person name="Li X."/>
            <person name="Wang L."/>
            <person name="Chen J."/>
        </authorList>
    </citation>
    <scope>NUCLEOTIDE SEQUENCE [LARGE SCALE GENOMIC DNA]</scope>
    <source>
        <strain evidence="1 2">WSH-002</strain>
    </source>
</reference>
<accession>A0A8D4BNC1</accession>
<dbReference type="Proteomes" id="UP000001283">
    <property type="component" value="Chromosome"/>
</dbReference>
<organism evidence="1 2">
    <name type="scientific">Priestia megaterium (strain WSH-002)</name>
    <name type="common">Bacillus megaterium</name>
    <dbReference type="NCBI Taxonomy" id="1006007"/>
    <lineage>
        <taxon>Bacteria</taxon>
        <taxon>Bacillati</taxon>
        <taxon>Bacillota</taxon>
        <taxon>Bacilli</taxon>
        <taxon>Bacillales</taxon>
        <taxon>Bacillaceae</taxon>
        <taxon>Priestia</taxon>
    </lineage>
</organism>